<keyword evidence="7" id="KW-1185">Reference proteome</keyword>
<dbReference type="NCBIfam" id="TIGR00872">
    <property type="entry name" value="gnd_rel"/>
    <property type="match status" value="1"/>
</dbReference>
<keyword evidence="4" id="KW-0311">Gluconate utilization</keyword>
<dbReference type="SUPFAM" id="SSF51735">
    <property type="entry name" value="NAD(P)-binding Rossmann-fold domains"/>
    <property type="match status" value="1"/>
</dbReference>
<evidence type="ECO:0000313" key="7">
    <source>
        <dbReference type="Proteomes" id="UP001232156"/>
    </source>
</evidence>
<dbReference type="Gene3D" id="3.40.50.720">
    <property type="entry name" value="NAD(P)-binding Rossmann-like Domain"/>
    <property type="match status" value="1"/>
</dbReference>
<dbReference type="EMBL" id="JAUZQE010000012">
    <property type="protein sequence ID" value="MDR4125722.1"/>
    <property type="molecule type" value="Genomic_DNA"/>
</dbReference>
<feature type="domain" description="6-phosphogluconate dehydrogenase C-terminal" evidence="5">
    <location>
        <begin position="183"/>
        <end position="332"/>
    </location>
</feature>
<dbReference type="Proteomes" id="UP001232156">
    <property type="component" value="Unassembled WGS sequence"/>
</dbReference>
<accession>A0ABU1D625</accession>
<dbReference type="Pfam" id="PF00393">
    <property type="entry name" value="6PGD"/>
    <property type="match status" value="1"/>
</dbReference>
<dbReference type="InterPro" id="IPR006183">
    <property type="entry name" value="Pgluconate_DH"/>
</dbReference>
<evidence type="ECO:0000256" key="1">
    <source>
        <dbReference type="ARBA" id="ARBA00004959"/>
    </source>
</evidence>
<sequence>MQVGMVGLGRMGGNMARRLMQGGHDCFVYDIDARAALELAQHGATPCASLSELVASLAPPRAVWIMVPAPVVDAVLDDLAALLQAGDVVVDGGNTFWKHDVRRAAQLAPQGIVYVDVGTSGGVRGLQRGYCLMAGGTREGFERIEPLLQTLAPGSDAAAPTPGRSPGGMAEQGYLHCGPAGAGHFVKMVHNAIEYGIMAAYAEGFNLLHQAGQGGASSSHNAVALDSPQAYRYDFDLAEIAELWRRGSVIGSWLLDLTAQALHGDPGLQRYTGTVFDSGEGRWALGAAVELGVPAPVLAASLFNRFESRDAGVFAMKTLSAMREQFGGHLEAEANEPPHEGTNS</sequence>
<dbReference type="InterPro" id="IPR013328">
    <property type="entry name" value="6PGD_dom2"/>
</dbReference>
<dbReference type="RefSeq" id="WP_347286863.1">
    <property type="nucleotide sequence ID" value="NZ_JAUZQE010000012.1"/>
</dbReference>
<evidence type="ECO:0000256" key="3">
    <source>
        <dbReference type="ARBA" id="ARBA00023002"/>
    </source>
</evidence>
<dbReference type="InterPro" id="IPR006115">
    <property type="entry name" value="6PGDH_NADP-bd"/>
</dbReference>
<dbReference type="NCBIfam" id="NF007161">
    <property type="entry name" value="PRK09599.1"/>
    <property type="match status" value="1"/>
</dbReference>
<dbReference type="InterPro" id="IPR002204">
    <property type="entry name" value="3-OH-isobutyrate_DH-rel_CS"/>
</dbReference>
<gene>
    <name evidence="6" type="primary">gnd</name>
    <name evidence="6" type="ORF">Q8947_06955</name>
</gene>
<protein>
    <submittedName>
        <fullName evidence="6">Decarboxylating 6-phosphogluconate dehydrogenase</fullName>
    </submittedName>
</protein>
<dbReference type="InterPro" id="IPR036291">
    <property type="entry name" value="NAD(P)-bd_dom_sf"/>
</dbReference>
<organism evidence="6 7">
    <name type="scientific">Yanghanlia caeni</name>
    <dbReference type="NCBI Taxonomy" id="3064283"/>
    <lineage>
        <taxon>Bacteria</taxon>
        <taxon>Pseudomonadati</taxon>
        <taxon>Pseudomonadota</taxon>
        <taxon>Betaproteobacteria</taxon>
        <taxon>Burkholderiales</taxon>
        <taxon>Alcaligenaceae</taxon>
        <taxon>Yanghanlia</taxon>
    </lineage>
</organism>
<dbReference type="InterPro" id="IPR006114">
    <property type="entry name" value="6PGDH_C"/>
</dbReference>
<keyword evidence="3" id="KW-0560">Oxidoreductase</keyword>
<evidence type="ECO:0000256" key="4">
    <source>
        <dbReference type="ARBA" id="ARBA00023064"/>
    </source>
</evidence>
<reference evidence="6 7" key="1">
    <citation type="submission" date="2023-08" db="EMBL/GenBank/DDBJ databases">
        <title>Alcaligenaceae gen. nov., a novel taxon isolated from the sludge of Yixing Pesticide Factory.</title>
        <authorList>
            <person name="Ruan L."/>
        </authorList>
    </citation>
    <scope>NUCLEOTIDE SEQUENCE [LARGE SCALE GENOMIC DNA]</scope>
    <source>
        <strain evidence="6 7">LG-2</strain>
    </source>
</reference>
<comment type="similarity">
    <text evidence="2">Belongs to the 6-phosphogluconate dehydrogenase family.</text>
</comment>
<dbReference type="SMART" id="SM01350">
    <property type="entry name" value="6PGD"/>
    <property type="match status" value="1"/>
</dbReference>
<dbReference type="Pfam" id="PF03446">
    <property type="entry name" value="NAD_binding_2"/>
    <property type="match status" value="1"/>
</dbReference>
<dbReference type="PROSITE" id="PS00895">
    <property type="entry name" value="3_HYDROXYISOBUT_DH"/>
    <property type="match status" value="1"/>
</dbReference>
<evidence type="ECO:0000313" key="6">
    <source>
        <dbReference type="EMBL" id="MDR4125722.1"/>
    </source>
</evidence>
<proteinExistence type="inferred from homology"/>
<dbReference type="Gene3D" id="1.10.1040.10">
    <property type="entry name" value="N-(1-d-carboxylethyl)-l-norvaline Dehydrogenase, domain 2"/>
    <property type="match status" value="1"/>
</dbReference>
<comment type="pathway">
    <text evidence="1">Carbohydrate degradation; pentose phosphate pathway.</text>
</comment>
<dbReference type="InterPro" id="IPR004849">
    <property type="entry name" value="6DGDH_YqeC"/>
</dbReference>
<dbReference type="SUPFAM" id="SSF48179">
    <property type="entry name" value="6-phosphogluconate dehydrogenase C-terminal domain-like"/>
    <property type="match status" value="1"/>
</dbReference>
<evidence type="ECO:0000259" key="5">
    <source>
        <dbReference type="SMART" id="SM01350"/>
    </source>
</evidence>
<name>A0ABU1D625_9BURK</name>
<dbReference type="PANTHER" id="PTHR11811">
    <property type="entry name" value="6-PHOSPHOGLUCONATE DEHYDROGENASE"/>
    <property type="match status" value="1"/>
</dbReference>
<dbReference type="InterPro" id="IPR008927">
    <property type="entry name" value="6-PGluconate_DH-like_C_sf"/>
</dbReference>
<comment type="caution">
    <text evidence="6">The sequence shown here is derived from an EMBL/GenBank/DDBJ whole genome shotgun (WGS) entry which is preliminary data.</text>
</comment>
<dbReference type="PRINTS" id="PR00076">
    <property type="entry name" value="6PGDHDRGNASE"/>
</dbReference>
<evidence type="ECO:0000256" key="2">
    <source>
        <dbReference type="ARBA" id="ARBA00008419"/>
    </source>
</evidence>